<keyword evidence="1" id="KW-1133">Transmembrane helix</keyword>
<dbReference type="AlphaFoldDB" id="B8GPL0"/>
<evidence type="ECO:0000313" key="3">
    <source>
        <dbReference type="Proteomes" id="UP000002383"/>
    </source>
</evidence>
<gene>
    <name evidence="2" type="ordered locus">Tgr7_1091</name>
</gene>
<dbReference type="InterPro" id="IPR032314">
    <property type="entry name" value="DUF4845"/>
</dbReference>
<dbReference type="KEGG" id="tgr:Tgr7_1091"/>
<dbReference type="STRING" id="396588.Tgr7_1091"/>
<keyword evidence="1" id="KW-0472">Membrane</keyword>
<accession>B8GPL0</accession>
<keyword evidence="3" id="KW-1185">Reference proteome</keyword>
<organism evidence="2 3">
    <name type="scientific">Thioalkalivibrio sulfidiphilus (strain HL-EbGR7)</name>
    <dbReference type="NCBI Taxonomy" id="396588"/>
    <lineage>
        <taxon>Bacteria</taxon>
        <taxon>Pseudomonadati</taxon>
        <taxon>Pseudomonadota</taxon>
        <taxon>Gammaproteobacteria</taxon>
        <taxon>Chromatiales</taxon>
        <taxon>Ectothiorhodospiraceae</taxon>
        <taxon>Thioalkalivibrio</taxon>
    </lineage>
</organism>
<dbReference type="EMBL" id="CP001339">
    <property type="protein sequence ID" value="ACL72177.1"/>
    <property type="molecule type" value="Genomic_DNA"/>
</dbReference>
<reference evidence="2 3" key="1">
    <citation type="journal article" date="2011" name="Stand. Genomic Sci.">
        <title>Complete genome sequence of 'Thioalkalivibrio sulfidophilus' HL-EbGr7.</title>
        <authorList>
            <person name="Muyzer G."/>
            <person name="Sorokin D.Y."/>
            <person name="Mavromatis K."/>
            <person name="Lapidus A."/>
            <person name="Clum A."/>
            <person name="Ivanova N."/>
            <person name="Pati A."/>
            <person name="d'Haeseleer P."/>
            <person name="Woyke T."/>
            <person name="Kyrpides N.C."/>
        </authorList>
    </citation>
    <scope>NUCLEOTIDE SEQUENCE [LARGE SCALE GENOMIC DNA]</scope>
    <source>
        <strain evidence="2 3">HL-EbGR7</strain>
    </source>
</reference>
<dbReference type="Proteomes" id="UP000002383">
    <property type="component" value="Chromosome"/>
</dbReference>
<dbReference type="eggNOG" id="COG4969">
    <property type="taxonomic scope" value="Bacteria"/>
</dbReference>
<evidence type="ECO:0008006" key="4">
    <source>
        <dbReference type="Google" id="ProtNLM"/>
    </source>
</evidence>
<proteinExistence type="predicted"/>
<feature type="transmembrane region" description="Helical" evidence="1">
    <location>
        <begin position="21"/>
        <end position="43"/>
    </location>
</feature>
<evidence type="ECO:0000313" key="2">
    <source>
        <dbReference type="EMBL" id="ACL72177.1"/>
    </source>
</evidence>
<name>B8GPL0_THISH</name>
<keyword evidence="1" id="KW-0812">Transmembrane</keyword>
<dbReference type="HOGENOM" id="CLU_149778_1_0_6"/>
<sequence>MNHLSAKRLHALAFRKERGIALIPLLFVAAVLVIFGTVGLRLFPIYQEFMTVNSVLKDVAAEGAANRSMREIWGATSRRFQVNSVDNVRQEHLKLEQRGDKRVIVLDYEVRTKMISNIDAVVSFKREYPLGP</sequence>
<evidence type="ECO:0000256" key="1">
    <source>
        <dbReference type="SAM" id="Phobius"/>
    </source>
</evidence>
<dbReference type="RefSeq" id="WP_012637661.1">
    <property type="nucleotide sequence ID" value="NC_011901.1"/>
</dbReference>
<dbReference type="Pfam" id="PF16137">
    <property type="entry name" value="DUF4845"/>
    <property type="match status" value="1"/>
</dbReference>
<protein>
    <recommendedName>
        <fullName evidence="4">Transmembrane protein</fullName>
    </recommendedName>
</protein>